<dbReference type="SUPFAM" id="SSF51679">
    <property type="entry name" value="Bacterial luciferase-like"/>
    <property type="match status" value="1"/>
</dbReference>
<organism evidence="3 4">
    <name type="scientific">Amycolatopsis cynarae</name>
    <dbReference type="NCBI Taxonomy" id="2995223"/>
    <lineage>
        <taxon>Bacteria</taxon>
        <taxon>Bacillati</taxon>
        <taxon>Actinomycetota</taxon>
        <taxon>Actinomycetes</taxon>
        <taxon>Pseudonocardiales</taxon>
        <taxon>Pseudonocardiaceae</taxon>
        <taxon>Amycolatopsis</taxon>
    </lineage>
</organism>
<evidence type="ECO:0000259" key="2">
    <source>
        <dbReference type="Pfam" id="PF00296"/>
    </source>
</evidence>
<evidence type="ECO:0000313" key="4">
    <source>
        <dbReference type="Proteomes" id="UP001163203"/>
    </source>
</evidence>
<sequence>MSGPRFGVFLSPHVEGLPQLTEKAQAAESTGFDYVSIQDHPYVPHYVDTFTLIAHLATTTSRIRLMTNVANLPLRPAPMLAKTSASIDLLSGGRFELGLGGGRAWDQIAGLGGPRWSPGETVAATSEAIDTIRALWTADRVLNVSDGHYPLIDAASGPPPAHRIGIWLGAAGPRMLNLLGAKADGWIAPLATAFDTKPAAQDRIDAAARAAGRQPTDIHRVIQLVGLIDGATASRPRTGRGNTPIHANAESWAQIITEFVTDERFDTINFVPQSESVDQVRHFGDDVIPRVRAALQDRQRDRPGAPPR</sequence>
<gene>
    <name evidence="3" type="ORF">ORV05_08375</name>
</gene>
<evidence type="ECO:0000256" key="1">
    <source>
        <dbReference type="ARBA" id="ARBA00023002"/>
    </source>
</evidence>
<dbReference type="InterPro" id="IPR011251">
    <property type="entry name" value="Luciferase-like_dom"/>
</dbReference>
<protein>
    <submittedName>
        <fullName evidence="3">LLM class flavin-dependent oxidoreductase</fullName>
    </submittedName>
</protein>
<dbReference type="InterPro" id="IPR036661">
    <property type="entry name" value="Luciferase-like_sf"/>
</dbReference>
<dbReference type="RefSeq" id="WP_268757869.1">
    <property type="nucleotide sequence ID" value="NZ_CP113836.1"/>
</dbReference>
<keyword evidence="1" id="KW-0560">Oxidoreductase</keyword>
<dbReference type="Pfam" id="PF00296">
    <property type="entry name" value="Bac_luciferase"/>
    <property type="match status" value="1"/>
</dbReference>
<feature type="domain" description="Luciferase-like" evidence="2">
    <location>
        <begin position="5"/>
        <end position="224"/>
    </location>
</feature>
<dbReference type="CDD" id="cd01097">
    <property type="entry name" value="Tetrahydromethanopterin_reductase"/>
    <property type="match status" value="1"/>
</dbReference>
<dbReference type="Gene3D" id="3.20.20.30">
    <property type="entry name" value="Luciferase-like domain"/>
    <property type="match status" value="1"/>
</dbReference>
<dbReference type="PANTHER" id="PTHR43244">
    <property type="match status" value="1"/>
</dbReference>
<keyword evidence="4" id="KW-1185">Reference proteome</keyword>
<name>A0ABY7B627_9PSEU</name>
<dbReference type="EMBL" id="CP113836">
    <property type="protein sequence ID" value="WAL67774.1"/>
    <property type="molecule type" value="Genomic_DNA"/>
</dbReference>
<accession>A0ABY7B627</accession>
<dbReference type="InterPro" id="IPR050564">
    <property type="entry name" value="F420-G6PD/mer"/>
</dbReference>
<proteinExistence type="predicted"/>
<dbReference type="Proteomes" id="UP001163203">
    <property type="component" value="Chromosome"/>
</dbReference>
<dbReference type="PANTHER" id="PTHR43244:SF1">
    <property type="entry name" value="5,10-METHYLENETETRAHYDROMETHANOPTERIN REDUCTASE"/>
    <property type="match status" value="1"/>
</dbReference>
<evidence type="ECO:0000313" key="3">
    <source>
        <dbReference type="EMBL" id="WAL67774.1"/>
    </source>
</evidence>
<reference evidence="3" key="1">
    <citation type="submission" date="2022-11" db="EMBL/GenBank/DDBJ databases">
        <authorList>
            <person name="Mo P."/>
        </authorList>
    </citation>
    <scope>NUCLEOTIDE SEQUENCE</scope>
    <source>
        <strain evidence="3">HUAS 11-8</strain>
    </source>
</reference>